<organism evidence="1 2">
    <name type="scientific">Natranaerobius trueperi</name>
    <dbReference type="NCBI Taxonomy" id="759412"/>
    <lineage>
        <taxon>Bacteria</taxon>
        <taxon>Bacillati</taxon>
        <taxon>Bacillota</taxon>
        <taxon>Clostridia</taxon>
        <taxon>Natranaerobiales</taxon>
        <taxon>Natranaerobiaceae</taxon>
        <taxon>Natranaerobius</taxon>
    </lineage>
</organism>
<evidence type="ECO:0000313" key="1">
    <source>
        <dbReference type="EMBL" id="OWZ84683.1"/>
    </source>
</evidence>
<dbReference type="Pfam" id="PF07997">
    <property type="entry name" value="DUF1694"/>
    <property type="match status" value="1"/>
</dbReference>
<keyword evidence="2" id="KW-1185">Reference proteome</keyword>
<sequence>MVSEQNDKNLSSKSELERKIFAGVHGSPELKKDEKNRHLGEFKERVIKALTFDQVQEQGTYPEINEAIKHPKAKRLIISRKVDLDYARDYIKLAREQGLNFTTVDDPDFVGPIGLVVVSDDAFDNNEIYVQTRKDKLLEKGLSEELIDAKEEYICSDCIKELEEKAPEELSNYKKISFLDKMLGRECISCNN</sequence>
<dbReference type="AlphaFoldDB" id="A0A226C0A7"/>
<comment type="caution">
    <text evidence="1">The sequence shown here is derived from an EMBL/GenBank/DDBJ whole genome shotgun (WGS) entry which is preliminary data.</text>
</comment>
<name>A0A226C0A7_9FIRM</name>
<dbReference type="OrthoDB" id="95278at2"/>
<reference evidence="1 2" key="1">
    <citation type="submission" date="2017-06" db="EMBL/GenBank/DDBJ databases">
        <title>Draft Genome Sequence of Natranaerobius trueperi halophilic, alkalithermophilic bacteria from soda lakes.</title>
        <authorList>
            <person name="Zhao B."/>
        </authorList>
    </citation>
    <scope>NUCLEOTIDE SEQUENCE [LARGE SCALE GENOMIC DNA]</scope>
    <source>
        <strain evidence="1 2">DSM 18760</strain>
    </source>
</reference>
<dbReference type="Gene3D" id="3.30.1330.30">
    <property type="match status" value="1"/>
</dbReference>
<dbReference type="InterPro" id="IPR029064">
    <property type="entry name" value="Ribosomal_eL30-like_sf"/>
</dbReference>
<evidence type="ECO:0008006" key="3">
    <source>
        <dbReference type="Google" id="ProtNLM"/>
    </source>
</evidence>
<dbReference type="Proteomes" id="UP000214588">
    <property type="component" value="Unassembled WGS sequence"/>
</dbReference>
<accession>A0A226C0A7</accession>
<evidence type="ECO:0000313" key="2">
    <source>
        <dbReference type="Proteomes" id="UP000214588"/>
    </source>
</evidence>
<dbReference type="SUPFAM" id="SSF160515">
    <property type="entry name" value="YueI-like"/>
    <property type="match status" value="1"/>
</dbReference>
<proteinExistence type="predicted"/>
<dbReference type="EMBL" id="NIQC01000003">
    <property type="protein sequence ID" value="OWZ84683.1"/>
    <property type="molecule type" value="Genomic_DNA"/>
</dbReference>
<protein>
    <recommendedName>
        <fullName evidence="3">DUF1694 domain-containing protein</fullName>
    </recommendedName>
</protein>
<dbReference type="InterPro" id="IPR012543">
    <property type="entry name" value="DUF1694"/>
</dbReference>
<gene>
    <name evidence="1" type="ORF">CDO51_02275</name>
</gene>